<keyword evidence="1" id="KW-0315">Glutamine amidotransferase</keyword>
<accession>A0A7W6IMB6</accession>
<dbReference type="SUPFAM" id="SSF52317">
    <property type="entry name" value="Class I glutamine amidotransferase-like"/>
    <property type="match status" value="1"/>
</dbReference>
<dbReference type="GO" id="GO:0016740">
    <property type="term" value="F:transferase activity"/>
    <property type="evidence" value="ECO:0007669"/>
    <property type="project" value="UniProtKB-KW"/>
</dbReference>
<dbReference type="Gene3D" id="3.40.50.880">
    <property type="match status" value="1"/>
</dbReference>
<sequence>MPSTRKPVIGVISCTRTVEGEDAYIVKTRYVDALTKHADAVPLICPAITTRDDADAMLARLDAILLTGSNSNIEPHHYGAASGRAPYDPGRDTMSALLIKAAVAASKPVFGICRGLQEINVALGGTLVDQRDGAEPPELPHHAPDDAPLEQMFGHSHPIDVVADTPLAAITGEPKLTINSVHFQTIGTLGAGLVVNARAKDGVVEAVSSVQGLAKILAVQWHPEWRPETRSHDLAFWQALGEITRGDAMR</sequence>
<name>A0A7W6IMB6_9HYPH</name>
<gene>
    <name evidence="1" type="ORF">GGR20_001362</name>
</gene>
<keyword evidence="1" id="KW-0808">Transferase</keyword>
<dbReference type="InterPro" id="IPR029062">
    <property type="entry name" value="Class_I_gatase-like"/>
</dbReference>
<evidence type="ECO:0000313" key="1">
    <source>
        <dbReference type="EMBL" id="MBB4051726.1"/>
    </source>
</evidence>
<dbReference type="RefSeq" id="WP_116588727.1">
    <property type="nucleotide sequence ID" value="NZ_JACIEW010000002.1"/>
</dbReference>
<proteinExistence type="predicted"/>
<dbReference type="EMBL" id="JACIEW010000002">
    <property type="protein sequence ID" value="MBB4051726.1"/>
    <property type="molecule type" value="Genomic_DNA"/>
</dbReference>
<dbReference type="Pfam" id="PF07722">
    <property type="entry name" value="Peptidase_C26"/>
    <property type="match status" value="1"/>
</dbReference>
<comment type="caution">
    <text evidence="1">The sequence shown here is derived from an EMBL/GenBank/DDBJ whole genome shotgun (WGS) entry which is preliminary data.</text>
</comment>
<dbReference type="GO" id="GO:0033969">
    <property type="term" value="F:gamma-glutamyl-gamma-aminobutyrate hydrolase activity"/>
    <property type="evidence" value="ECO:0007669"/>
    <property type="project" value="TreeGrafter"/>
</dbReference>
<dbReference type="InterPro" id="IPR011697">
    <property type="entry name" value="Peptidase_C26"/>
</dbReference>
<dbReference type="PANTHER" id="PTHR43235">
    <property type="entry name" value="GLUTAMINE AMIDOTRANSFERASE PB2B2.05-RELATED"/>
    <property type="match status" value="1"/>
</dbReference>
<evidence type="ECO:0000313" key="2">
    <source>
        <dbReference type="Proteomes" id="UP000547011"/>
    </source>
</evidence>
<dbReference type="Proteomes" id="UP000547011">
    <property type="component" value="Unassembled WGS sequence"/>
</dbReference>
<dbReference type="PANTHER" id="PTHR43235:SF1">
    <property type="entry name" value="GLUTAMINE AMIDOTRANSFERASE PB2B2.05-RELATED"/>
    <property type="match status" value="1"/>
</dbReference>
<reference evidence="1 2" key="1">
    <citation type="submission" date="2020-08" db="EMBL/GenBank/DDBJ databases">
        <title>Genomic Encyclopedia of Type Strains, Phase IV (KMG-IV): sequencing the most valuable type-strain genomes for metagenomic binning, comparative biology and taxonomic classification.</title>
        <authorList>
            <person name="Goeker M."/>
        </authorList>
    </citation>
    <scope>NUCLEOTIDE SEQUENCE [LARGE SCALE GENOMIC DNA]</scope>
    <source>
        <strain evidence="1 2">DSM 23447</strain>
    </source>
</reference>
<dbReference type="CDD" id="cd01745">
    <property type="entry name" value="GATase1_2"/>
    <property type="match status" value="1"/>
</dbReference>
<dbReference type="InterPro" id="IPR044668">
    <property type="entry name" value="PuuD-like"/>
</dbReference>
<dbReference type="AlphaFoldDB" id="A0A7W6IMB6"/>
<keyword evidence="2" id="KW-1185">Reference proteome</keyword>
<organism evidence="1 2">
    <name type="scientific">Devosia subaequoris</name>
    <dbReference type="NCBI Taxonomy" id="395930"/>
    <lineage>
        <taxon>Bacteria</taxon>
        <taxon>Pseudomonadati</taxon>
        <taxon>Pseudomonadota</taxon>
        <taxon>Alphaproteobacteria</taxon>
        <taxon>Hyphomicrobiales</taxon>
        <taxon>Devosiaceae</taxon>
        <taxon>Devosia</taxon>
    </lineage>
</organism>
<dbReference type="PROSITE" id="PS51273">
    <property type="entry name" value="GATASE_TYPE_1"/>
    <property type="match status" value="1"/>
</dbReference>
<protein>
    <submittedName>
        <fullName evidence="1">Putative glutamine amidotransferase</fullName>
    </submittedName>
</protein>
<dbReference type="GO" id="GO:0005829">
    <property type="term" value="C:cytosol"/>
    <property type="evidence" value="ECO:0007669"/>
    <property type="project" value="TreeGrafter"/>
</dbReference>
<dbReference type="GO" id="GO:0006598">
    <property type="term" value="P:polyamine catabolic process"/>
    <property type="evidence" value="ECO:0007669"/>
    <property type="project" value="TreeGrafter"/>
</dbReference>